<evidence type="ECO:0000313" key="2">
    <source>
        <dbReference type="Proteomes" id="UP000717328"/>
    </source>
</evidence>
<dbReference type="EMBL" id="JABCKI010000094">
    <property type="protein sequence ID" value="KAG5652827.1"/>
    <property type="molecule type" value="Genomic_DNA"/>
</dbReference>
<dbReference type="Proteomes" id="UP000717328">
    <property type="component" value="Unassembled WGS sequence"/>
</dbReference>
<dbReference type="OrthoDB" id="65716at2759"/>
<keyword evidence="2" id="KW-1185">Reference proteome</keyword>
<accession>A0A9P7GTT6</accession>
<sequence>MPLISKDVSWLWRTAYNCAVQGCTEWEDSEDKIADLFNLAKDFLEAFCQSSPVDVDPELSLHLINASFSAVSGHGDISSIFYCPESQIDVTQISAIIAEIASCKARIKSIMEHGKIHKEDDILRVQYFTHTLHVFEVEFLTQAKDWGQIPPLVEDIVNSGPLALGTYEAVADILWAEKDCPINVLYGCLEALLRASLDHNRLSVTKFSRWLRAICTIILARNTSEDRVKAIGYVEQALMVIEESQDSDEVWMSPTWDGFIGT</sequence>
<reference evidence="1" key="1">
    <citation type="submission" date="2021-02" db="EMBL/GenBank/DDBJ databases">
        <authorList>
            <person name="Nieuwenhuis M."/>
            <person name="Van De Peppel L.J.J."/>
        </authorList>
    </citation>
    <scope>NUCLEOTIDE SEQUENCE</scope>
    <source>
        <strain evidence="1">D49</strain>
    </source>
</reference>
<comment type="caution">
    <text evidence="1">The sequence shown here is derived from an EMBL/GenBank/DDBJ whole genome shotgun (WGS) entry which is preliminary data.</text>
</comment>
<protein>
    <submittedName>
        <fullName evidence="1">Uncharacterized protein</fullName>
    </submittedName>
</protein>
<evidence type="ECO:0000313" key="1">
    <source>
        <dbReference type="EMBL" id="KAG5652827.1"/>
    </source>
</evidence>
<name>A0A9P7GTT6_9AGAR</name>
<proteinExistence type="predicted"/>
<reference evidence="1" key="2">
    <citation type="submission" date="2021-10" db="EMBL/GenBank/DDBJ databases">
        <title>Phylogenomics reveals ancestral predisposition of the termite-cultivated fungus Termitomyces towards a domesticated lifestyle.</title>
        <authorList>
            <person name="Auxier B."/>
            <person name="Grum-Grzhimaylo A."/>
            <person name="Cardenas M.E."/>
            <person name="Lodge J.D."/>
            <person name="Laessoe T."/>
            <person name="Pedersen O."/>
            <person name="Smith M.E."/>
            <person name="Kuyper T.W."/>
            <person name="Franco-Molano E.A."/>
            <person name="Baroni T.J."/>
            <person name="Aanen D.K."/>
        </authorList>
    </citation>
    <scope>NUCLEOTIDE SEQUENCE</scope>
    <source>
        <strain evidence="1">D49</strain>
    </source>
</reference>
<gene>
    <name evidence="1" type="ORF">H0H81_003451</name>
</gene>
<dbReference type="AlphaFoldDB" id="A0A9P7GTT6"/>
<organism evidence="1 2">
    <name type="scientific">Sphagnurus paluster</name>
    <dbReference type="NCBI Taxonomy" id="117069"/>
    <lineage>
        <taxon>Eukaryota</taxon>
        <taxon>Fungi</taxon>
        <taxon>Dikarya</taxon>
        <taxon>Basidiomycota</taxon>
        <taxon>Agaricomycotina</taxon>
        <taxon>Agaricomycetes</taxon>
        <taxon>Agaricomycetidae</taxon>
        <taxon>Agaricales</taxon>
        <taxon>Tricholomatineae</taxon>
        <taxon>Lyophyllaceae</taxon>
        <taxon>Sphagnurus</taxon>
    </lineage>
</organism>